<comment type="caution">
    <text evidence="2">The sequence shown here is derived from an EMBL/GenBank/DDBJ whole genome shotgun (WGS) entry which is preliminary data.</text>
</comment>
<dbReference type="InterPro" id="IPR027417">
    <property type="entry name" value="P-loop_NTPase"/>
</dbReference>
<gene>
    <name evidence="2" type="ORF">ACFSYH_12635</name>
</gene>
<organism evidence="2 3">
    <name type="scientific">Populibacterium corticicola</name>
    <dbReference type="NCBI Taxonomy" id="1812826"/>
    <lineage>
        <taxon>Bacteria</taxon>
        <taxon>Bacillati</taxon>
        <taxon>Actinomycetota</taxon>
        <taxon>Actinomycetes</taxon>
        <taxon>Micrococcales</taxon>
        <taxon>Jonesiaceae</taxon>
        <taxon>Populibacterium</taxon>
    </lineage>
</organism>
<keyword evidence="2" id="KW-0418">Kinase</keyword>
<proteinExistence type="predicted"/>
<dbReference type="NCBIfam" id="NF006743">
    <property type="entry name" value="PRK09270.1-2"/>
    <property type="match status" value="1"/>
</dbReference>
<feature type="domain" description="Phosphoribulokinase/uridine kinase" evidence="1">
    <location>
        <begin position="75"/>
        <end position="257"/>
    </location>
</feature>
<dbReference type="EMBL" id="JBHUOP010000005">
    <property type="protein sequence ID" value="MFD2841404.1"/>
    <property type="molecule type" value="Genomic_DNA"/>
</dbReference>
<accession>A0ABW5XKL9</accession>
<reference evidence="3" key="1">
    <citation type="journal article" date="2019" name="Int. J. Syst. Evol. Microbiol.">
        <title>The Global Catalogue of Microorganisms (GCM) 10K type strain sequencing project: providing services to taxonomists for standard genome sequencing and annotation.</title>
        <authorList>
            <consortium name="The Broad Institute Genomics Platform"/>
            <consortium name="The Broad Institute Genome Sequencing Center for Infectious Disease"/>
            <person name="Wu L."/>
            <person name="Ma J."/>
        </authorList>
    </citation>
    <scope>NUCLEOTIDE SEQUENCE [LARGE SCALE GENOMIC DNA]</scope>
    <source>
        <strain evidence="3">KCTC 33576</strain>
    </source>
</reference>
<dbReference type="Proteomes" id="UP001597391">
    <property type="component" value="Unassembled WGS sequence"/>
</dbReference>
<dbReference type="GO" id="GO:0016301">
    <property type="term" value="F:kinase activity"/>
    <property type="evidence" value="ECO:0007669"/>
    <property type="project" value="UniProtKB-KW"/>
</dbReference>
<dbReference type="RefSeq" id="WP_377467354.1">
    <property type="nucleotide sequence ID" value="NZ_JBHUOP010000005.1"/>
</dbReference>
<keyword evidence="2" id="KW-0808">Transferase</keyword>
<protein>
    <submittedName>
        <fullName evidence="2">Nucleoside/nucleotide kinase family protein</fullName>
    </submittedName>
</protein>
<dbReference type="PANTHER" id="PTHR10285">
    <property type="entry name" value="URIDINE KINASE"/>
    <property type="match status" value="1"/>
</dbReference>
<dbReference type="Pfam" id="PF00485">
    <property type="entry name" value="PRK"/>
    <property type="match status" value="1"/>
</dbReference>
<evidence type="ECO:0000259" key="1">
    <source>
        <dbReference type="Pfam" id="PF00485"/>
    </source>
</evidence>
<dbReference type="InterPro" id="IPR006083">
    <property type="entry name" value="PRK/URK"/>
</dbReference>
<evidence type="ECO:0000313" key="3">
    <source>
        <dbReference type="Proteomes" id="UP001597391"/>
    </source>
</evidence>
<evidence type="ECO:0000313" key="2">
    <source>
        <dbReference type="EMBL" id="MFD2841404.1"/>
    </source>
</evidence>
<name>A0ABW5XKL9_9MICO</name>
<dbReference type="Gene3D" id="3.40.50.300">
    <property type="entry name" value="P-loop containing nucleotide triphosphate hydrolases"/>
    <property type="match status" value="3"/>
</dbReference>
<sequence>MTAHTDRAQQVELREDHAAQFLASRIVERIDGQNTTTRLDFGAAIAGLVSRSSDSAGESRGDDTAGQASTERLLVGIVGAPGAGKSTITAAVAELLSARGIDTAILPMDGFHLSNVQLGRLGLSQVKGAPQTFDAAGFVGLLRRIVQGHQDVYVPVFHREIEESYAADGVVSVAAQVVLIEGNYLLLDDWGFEPVRSLLSESWYLAPDEQVRIDRLVLRHVHHGRSPQDAIEWALGTDQRNAELIAASCDRADLIVHLT</sequence>
<keyword evidence="3" id="KW-1185">Reference proteome</keyword>
<dbReference type="SUPFAM" id="SSF52540">
    <property type="entry name" value="P-loop containing nucleoside triphosphate hydrolases"/>
    <property type="match status" value="1"/>
</dbReference>